<accession>A0A0R3UH93</accession>
<name>A0A0R3UH93_MESCO</name>
<organism evidence="1 2">
    <name type="scientific">Mesocestoides corti</name>
    <name type="common">Flatworm</name>
    <dbReference type="NCBI Taxonomy" id="53468"/>
    <lineage>
        <taxon>Eukaryota</taxon>
        <taxon>Metazoa</taxon>
        <taxon>Spiralia</taxon>
        <taxon>Lophotrochozoa</taxon>
        <taxon>Platyhelminthes</taxon>
        <taxon>Cestoda</taxon>
        <taxon>Eucestoda</taxon>
        <taxon>Cyclophyllidea</taxon>
        <taxon>Mesocestoididae</taxon>
        <taxon>Mesocestoides</taxon>
    </lineage>
</organism>
<dbReference type="Proteomes" id="UP000267029">
    <property type="component" value="Unassembled WGS sequence"/>
</dbReference>
<dbReference type="EMBL" id="UXSR01005284">
    <property type="protein sequence ID" value="VDD80681.1"/>
    <property type="molecule type" value="Genomic_DNA"/>
</dbReference>
<keyword evidence="2" id="KW-1185">Reference proteome</keyword>
<dbReference type="AlphaFoldDB" id="A0A0R3UH93"/>
<proteinExistence type="predicted"/>
<reference evidence="1 2" key="1">
    <citation type="submission" date="2018-10" db="EMBL/GenBank/DDBJ databases">
        <authorList>
            <consortium name="Pathogen Informatics"/>
        </authorList>
    </citation>
    <scope>NUCLEOTIDE SEQUENCE [LARGE SCALE GENOMIC DNA]</scope>
</reference>
<protein>
    <submittedName>
        <fullName evidence="1">Uncharacterized protein</fullName>
    </submittedName>
</protein>
<sequence length="119" mass="12389">MLVTVVMISNADGLASLQIKLFGYFGRTCRAPTCGGVRAKTRRAPLALTTSGPHAVVSAAKSTEHSSGDGCPLIRTPLTTTTTKPPMHGCIRAEVVTPTHGVGDSPKVHPRCLALVSLN</sequence>
<gene>
    <name evidence="1" type="ORF">MCOS_LOCUS6684</name>
</gene>
<evidence type="ECO:0000313" key="1">
    <source>
        <dbReference type="EMBL" id="VDD80681.1"/>
    </source>
</evidence>
<evidence type="ECO:0000313" key="2">
    <source>
        <dbReference type="Proteomes" id="UP000267029"/>
    </source>
</evidence>